<dbReference type="Gene3D" id="3.30.40.10">
    <property type="entry name" value="Zinc/RING finger domain, C3HC4 (zinc finger)"/>
    <property type="match status" value="1"/>
</dbReference>
<evidence type="ECO:0000256" key="1">
    <source>
        <dbReference type="SAM" id="MobiDB-lite"/>
    </source>
</evidence>
<gene>
    <name evidence="2" type="ORF">J1605_006520</name>
</gene>
<keyword evidence="3" id="KW-1185">Reference proteome</keyword>
<evidence type="ECO:0000313" key="3">
    <source>
        <dbReference type="Proteomes" id="UP001159641"/>
    </source>
</evidence>
<proteinExistence type="predicted"/>
<dbReference type="AlphaFoldDB" id="A0AB34H3F5"/>
<evidence type="ECO:0000313" key="2">
    <source>
        <dbReference type="EMBL" id="KAJ8786164.1"/>
    </source>
</evidence>
<protein>
    <submittedName>
        <fullName evidence="2">Uncharacterized protein</fullName>
    </submittedName>
</protein>
<feature type="region of interest" description="Disordered" evidence="1">
    <location>
        <begin position="29"/>
        <end position="48"/>
    </location>
</feature>
<reference evidence="2 3" key="1">
    <citation type="submission" date="2022-11" db="EMBL/GenBank/DDBJ databases">
        <title>Whole genome sequence of Eschrichtius robustus ER-17-0199.</title>
        <authorList>
            <person name="Bruniche-Olsen A."/>
            <person name="Black A.N."/>
            <person name="Fields C.J."/>
            <person name="Walden K."/>
            <person name="Dewoody J.A."/>
        </authorList>
    </citation>
    <scope>NUCLEOTIDE SEQUENCE [LARGE SCALE GENOMIC DNA]</scope>
    <source>
        <strain evidence="2">ER-17-0199</strain>
        <tissue evidence="2">Blubber</tissue>
    </source>
</reference>
<dbReference type="InterPro" id="IPR013083">
    <property type="entry name" value="Znf_RING/FYVE/PHD"/>
</dbReference>
<organism evidence="2 3">
    <name type="scientific">Eschrichtius robustus</name>
    <name type="common">California gray whale</name>
    <name type="synonym">Eschrichtius gibbosus</name>
    <dbReference type="NCBI Taxonomy" id="9764"/>
    <lineage>
        <taxon>Eukaryota</taxon>
        <taxon>Metazoa</taxon>
        <taxon>Chordata</taxon>
        <taxon>Craniata</taxon>
        <taxon>Vertebrata</taxon>
        <taxon>Euteleostomi</taxon>
        <taxon>Mammalia</taxon>
        <taxon>Eutheria</taxon>
        <taxon>Laurasiatheria</taxon>
        <taxon>Artiodactyla</taxon>
        <taxon>Whippomorpha</taxon>
        <taxon>Cetacea</taxon>
        <taxon>Mysticeti</taxon>
        <taxon>Eschrichtiidae</taxon>
        <taxon>Eschrichtius</taxon>
    </lineage>
</organism>
<feature type="region of interest" description="Disordered" evidence="1">
    <location>
        <begin position="1"/>
        <end position="21"/>
    </location>
</feature>
<dbReference type="EMBL" id="JAIQCJ010001997">
    <property type="protein sequence ID" value="KAJ8786164.1"/>
    <property type="molecule type" value="Genomic_DNA"/>
</dbReference>
<feature type="compositionally biased region" description="Pro residues" evidence="1">
    <location>
        <begin position="9"/>
        <end position="18"/>
    </location>
</feature>
<comment type="caution">
    <text evidence="2">The sequence shown here is derived from an EMBL/GenBank/DDBJ whole genome shotgun (WGS) entry which is preliminary data.</text>
</comment>
<sequence>MCSCDVPEPEPNPGPAPRPTAYLASVRPERATATAAPRRSYGQHCAQDPARHPAVQACDHIPIRSPSEPTVSPVFSPPELAGSKNSEGAVCFDGEVATVIYTCGHACLCHGCISRGRPGLLPHLPAARQGRH</sequence>
<name>A0AB34H3F5_ESCRO</name>
<accession>A0AB34H3F5</accession>
<dbReference type="Proteomes" id="UP001159641">
    <property type="component" value="Unassembled WGS sequence"/>
</dbReference>